<proteinExistence type="predicted"/>
<feature type="transmembrane region" description="Helical" evidence="2">
    <location>
        <begin position="253"/>
        <end position="272"/>
    </location>
</feature>
<keyword evidence="2" id="KW-0812">Transmembrane</keyword>
<keyword evidence="2" id="KW-0472">Membrane</keyword>
<sequence>MNTPANTSKPVPQPEVELRAPENENTLATLAMPLGETVLTLTASGIPIYGILHRSRAMTGQSDFFRLQFRGFARTEGNQWLHYANDEARFHTGYNCAWVRVDHPSRSVTFGPKNGINCVEAFAGLGLDTFLFAQTIIWVKGAYPDYAISPGLITLTGNVSEEEKLRRNAFYASQGFQFDWQDAAQRSGLYFKDKVSRLLGVWDKEHIQEVGGEAMLQALAQQDETRAALEDKVNRLESSCSSMKSALQRERNTSQILMGVLIIGVMLALWALI</sequence>
<comment type="caution">
    <text evidence="3">The sequence shown here is derived from an EMBL/GenBank/DDBJ whole genome shotgun (WGS) entry which is preliminary data.</text>
</comment>
<feature type="transmembrane region" description="Helical" evidence="2">
    <location>
        <begin position="30"/>
        <end position="52"/>
    </location>
</feature>
<name>A0A318JFB2_9NEIS</name>
<evidence type="ECO:0000313" key="3">
    <source>
        <dbReference type="EMBL" id="PXX48752.1"/>
    </source>
</evidence>
<dbReference type="RefSeq" id="WP_110313261.1">
    <property type="nucleotide sequence ID" value="NZ_QJKC01000006.1"/>
</dbReference>
<dbReference type="Proteomes" id="UP000248395">
    <property type="component" value="Unassembled WGS sequence"/>
</dbReference>
<gene>
    <name evidence="3" type="ORF">DFR38_106129</name>
</gene>
<keyword evidence="1" id="KW-0175">Coiled coil</keyword>
<evidence type="ECO:0000256" key="1">
    <source>
        <dbReference type="SAM" id="Coils"/>
    </source>
</evidence>
<dbReference type="EMBL" id="QJKC01000006">
    <property type="protein sequence ID" value="PXX48752.1"/>
    <property type="molecule type" value="Genomic_DNA"/>
</dbReference>
<dbReference type="AlphaFoldDB" id="A0A318JFB2"/>
<feature type="coiled-coil region" evidence="1">
    <location>
        <begin position="219"/>
        <end position="246"/>
    </location>
</feature>
<protein>
    <submittedName>
        <fullName evidence="3">Uncharacterized protein</fullName>
    </submittedName>
</protein>
<evidence type="ECO:0000256" key="2">
    <source>
        <dbReference type="SAM" id="Phobius"/>
    </source>
</evidence>
<dbReference type="OrthoDB" id="6858622at2"/>
<organism evidence="3 4">
    <name type="scientific">Aquitalea magnusonii</name>
    <dbReference type="NCBI Taxonomy" id="332411"/>
    <lineage>
        <taxon>Bacteria</taxon>
        <taxon>Pseudomonadati</taxon>
        <taxon>Pseudomonadota</taxon>
        <taxon>Betaproteobacteria</taxon>
        <taxon>Neisseriales</taxon>
        <taxon>Chromobacteriaceae</taxon>
        <taxon>Aquitalea</taxon>
    </lineage>
</organism>
<reference evidence="3 4" key="1">
    <citation type="submission" date="2018-05" db="EMBL/GenBank/DDBJ databases">
        <title>Genomic Encyclopedia of Type Strains, Phase IV (KMG-IV): sequencing the most valuable type-strain genomes for metagenomic binning, comparative biology and taxonomic classification.</title>
        <authorList>
            <person name="Goeker M."/>
        </authorList>
    </citation>
    <scope>NUCLEOTIDE SEQUENCE [LARGE SCALE GENOMIC DNA]</scope>
    <source>
        <strain evidence="3 4">DSM 25134</strain>
    </source>
</reference>
<accession>A0A318JFB2</accession>
<evidence type="ECO:0000313" key="4">
    <source>
        <dbReference type="Proteomes" id="UP000248395"/>
    </source>
</evidence>
<keyword evidence="4" id="KW-1185">Reference proteome</keyword>
<keyword evidence="2" id="KW-1133">Transmembrane helix</keyword>